<proteinExistence type="predicted"/>
<organism evidence="3 4">
    <name type="scientific">Streptomyces mimosae</name>
    <dbReference type="NCBI Taxonomy" id="2586635"/>
    <lineage>
        <taxon>Bacteria</taxon>
        <taxon>Bacillati</taxon>
        <taxon>Actinomycetota</taxon>
        <taxon>Actinomycetes</taxon>
        <taxon>Kitasatosporales</taxon>
        <taxon>Streptomycetaceae</taxon>
        <taxon>Streptomyces</taxon>
    </lineage>
</organism>
<keyword evidence="2" id="KW-0812">Transmembrane</keyword>
<dbReference type="EMBL" id="VDLY02000008">
    <property type="protein sequence ID" value="KAB8165168.1"/>
    <property type="molecule type" value="Genomic_DNA"/>
</dbReference>
<feature type="transmembrane region" description="Helical" evidence="2">
    <location>
        <begin position="319"/>
        <end position="343"/>
    </location>
</feature>
<dbReference type="Gene3D" id="2.60.120.200">
    <property type="match status" value="1"/>
</dbReference>
<evidence type="ECO:0000256" key="1">
    <source>
        <dbReference type="SAM" id="MobiDB-lite"/>
    </source>
</evidence>
<reference evidence="3" key="1">
    <citation type="submission" date="2019-10" db="EMBL/GenBank/DDBJ databases">
        <title>Nonomuraea sp. nov., isolated from Phyllanthus amarus.</title>
        <authorList>
            <person name="Klykleung N."/>
            <person name="Tanasupawat S."/>
        </authorList>
    </citation>
    <scope>NUCLEOTIDE SEQUENCE [LARGE SCALE GENOMIC DNA]</scope>
    <source>
        <strain evidence="3">3MP-10</strain>
    </source>
</reference>
<feature type="transmembrane region" description="Helical" evidence="2">
    <location>
        <begin position="277"/>
        <end position="298"/>
    </location>
</feature>
<keyword evidence="4" id="KW-1185">Reference proteome</keyword>
<feature type="transmembrane region" description="Helical" evidence="2">
    <location>
        <begin position="384"/>
        <end position="404"/>
    </location>
</feature>
<evidence type="ECO:0000313" key="4">
    <source>
        <dbReference type="Proteomes" id="UP000314251"/>
    </source>
</evidence>
<comment type="caution">
    <text evidence="3">The sequence shown here is derived from an EMBL/GenBank/DDBJ whole genome shotgun (WGS) entry which is preliminary data.</text>
</comment>
<keyword evidence="2" id="KW-0472">Membrane</keyword>
<feature type="region of interest" description="Disordered" evidence="1">
    <location>
        <begin position="64"/>
        <end position="83"/>
    </location>
</feature>
<dbReference type="AlphaFoldDB" id="A0A5N6ACC7"/>
<feature type="transmembrane region" description="Helical" evidence="2">
    <location>
        <begin position="437"/>
        <end position="456"/>
    </location>
</feature>
<evidence type="ECO:0000313" key="3">
    <source>
        <dbReference type="EMBL" id="KAB8165168.1"/>
    </source>
</evidence>
<dbReference type="Proteomes" id="UP000314251">
    <property type="component" value="Unassembled WGS sequence"/>
</dbReference>
<sequence>MNEPAPRPGNEPVPYRSAYRDAAGGGFRRLLRAEWTKLRSVPRWGAALLAVVLLTLATALVSQAGSSEQVRGREQGAGAAPPQRYGALVEDAGAFDHGTLAGDGSITARVTAQADSHPWAKAGLMVREHTRHGADYAAVLLTPEHGVRFHTDYADATETAGGAGSTPRWLRLTREGGTVTGYASPDGADWRRVGSAELPGLPEEIAIGVFVASPGLVEVERSFGGEGISESATVGEATFAEVDVAPPAAGAPAGTVTLTGQGDIGPLRYGDDTVQRALSPALVGLTVVVGLAVVTLTSELRTGMVRTTFAASPRRTRVLLAKSLVLGGAVLVAGALAALGSVLLADPAPLTDGPVLRAVLGTAALLAVVAVLSLAVATLLRHGAVAVAVVLLLILVPEIVAPGLPLSAALWLERLTPAAGLAIQQTVTRYDTAISPWGGFAVLCGYAALAWALAAWRLRRRNA</sequence>
<evidence type="ECO:0000256" key="2">
    <source>
        <dbReference type="SAM" id="Phobius"/>
    </source>
</evidence>
<gene>
    <name evidence="3" type="ORF">FH607_013700</name>
</gene>
<protein>
    <submittedName>
        <fullName evidence="3">DUF1349 domain-containing protein</fullName>
    </submittedName>
</protein>
<dbReference type="RefSeq" id="WP_139668216.1">
    <property type="nucleotide sequence ID" value="NZ_VDLY02000008.1"/>
</dbReference>
<name>A0A5N6ACC7_9ACTN</name>
<accession>A0A5N6ACC7</accession>
<dbReference type="OrthoDB" id="185815at2"/>
<keyword evidence="2" id="KW-1133">Transmembrane helix</keyword>
<feature type="transmembrane region" description="Helical" evidence="2">
    <location>
        <begin position="355"/>
        <end position="377"/>
    </location>
</feature>